<name>A0A7E4W6N5_PANRE</name>
<dbReference type="WBParaSite" id="Pan_g8244.t1">
    <property type="protein sequence ID" value="Pan_g8244.t1"/>
    <property type="gene ID" value="Pan_g8244"/>
</dbReference>
<dbReference type="PANTHER" id="PTHR31389:SF4">
    <property type="entry name" value="LD39211P"/>
    <property type="match status" value="1"/>
</dbReference>
<keyword evidence="1" id="KW-1185">Reference proteome</keyword>
<reference evidence="2" key="2">
    <citation type="submission" date="2020-10" db="UniProtKB">
        <authorList>
            <consortium name="WormBaseParasite"/>
        </authorList>
    </citation>
    <scope>IDENTIFICATION</scope>
</reference>
<evidence type="ECO:0000313" key="1">
    <source>
        <dbReference type="Proteomes" id="UP000492821"/>
    </source>
</evidence>
<sequence length="187" mass="21168">MVSKALLSFDAVLYLDTSIVLRPSIQGDSLKQIFNSVFEEFATTGFRTFHKAFHTNFPVTHKNMYTFFNVTTDNMKATKQIQSGTYVVANSPNGRNVIDSLARCAIEPDCMAPPGAQVKCNMSLISSNNDIGCHRFDQSAMNMRLIELYGINDTNYFLPSDMVSIQRFEMTQNKAAYRRQCNVFLRS</sequence>
<proteinExistence type="predicted"/>
<organism evidence="1 2">
    <name type="scientific">Panagrellus redivivus</name>
    <name type="common">Microworm</name>
    <dbReference type="NCBI Taxonomy" id="6233"/>
    <lineage>
        <taxon>Eukaryota</taxon>
        <taxon>Metazoa</taxon>
        <taxon>Ecdysozoa</taxon>
        <taxon>Nematoda</taxon>
        <taxon>Chromadorea</taxon>
        <taxon>Rhabditida</taxon>
        <taxon>Tylenchina</taxon>
        <taxon>Panagrolaimomorpha</taxon>
        <taxon>Panagrolaimoidea</taxon>
        <taxon>Panagrolaimidae</taxon>
        <taxon>Panagrellus</taxon>
    </lineage>
</organism>
<evidence type="ECO:0000313" key="2">
    <source>
        <dbReference type="WBParaSite" id="Pan_g8244.t1"/>
    </source>
</evidence>
<dbReference type="AlphaFoldDB" id="A0A7E4W6N5"/>
<dbReference type="Proteomes" id="UP000492821">
    <property type="component" value="Unassembled WGS sequence"/>
</dbReference>
<dbReference type="PANTHER" id="PTHR31389">
    <property type="entry name" value="LD39211P"/>
    <property type="match status" value="1"/>
</dbReference>
<protein>
    <submittedName>
        <fullName evidence="2">VWFA domain-containing protein</fullName>
    </submittedName>
</protein>
<reference evidence="1" key="1">
    <citation type="journal article" date="2013" name="Genetics">
        <title>The draft genome and transcriptome of Panagrellus redivivus are shaped by the harsh demands of a free-living lifestyle.</title>
        <authorList>
            <person name="Srinivasan J."/>
            <person name="Dillman A.R."/>
            <person name="Macchietto M.G."/>
            <person name="Heikkinen L."/>
            <person name="Lakso M."/>
            <person name="Fracchia K.M."/>
            <person name="Antoshechkin I."/>
            <person name="Mortazavi A."/>
            <person name="Wong G."/>
            <person name="Sternberg P.W."/>
        </authorList>
    </citation>
    <scope>NUCLEOTIDE SEQUENCE [LARGE SCALE GENOMIC DNA]</scope>
    <source>
        <strain evidence="1">MT8872</strain>
    </source>
</reference>
<accession>A0A7E4W6N5</accession>